<comment type="caution">
    <text evidence="3">The sequence shown here is derived from an EMBL/GenBank/DDBJ whole genome shotgun (WGS) entry which is preliminary data.</text>
</comment>
<dbReference type="Gene3D" id="3.30.420.10">
    <property type="entry name" value="Ribonuclease H-like superfamily/Ribonuclease H"/>
    <property type="match status" value="1"/>
</dbReference>
<dbReference type="GO" id="GO:0003676">
    <property type="term" value="F:nucleic acid binding"/>
    <property type="evidence" value="ECO:0007669"/>
    <property type="project" value="InterPro"/>
</dbReference>
<dbReference type="InterPro" id="IPR012337">
    <property type="entry name" value="RNaseH-like_sf"/>
</dbReference>
<dbReference type="PANTHER" id="PTHR46564:SF1">
    <property type="entry name" value="TRANSPOSASE"/>
    <property type="match status" value="1"/>
</dbReference>
<dbReference type="InterPro" id="IPR009057">
    <property type="entry name" value="Homeodomain-like_sf"/>
</dbReference>
<dbReference type="SUPFAM" id="SSF46689">
    <property type="entry name" value="Homeodomain-like"/>
    <property type="match status" value="1"/>
</dbReference>
<dbReference type="InterPro" id="IPR038717">
    <property type="entry name" value="Tc1-like_DDE_dom"/>
</dbReference>
<evidence type="ECO:0000259" key="2">
    <source>
        <dbReference type="Pfam" id="PF13592"/>
    </source>
</evidence>
<dbReference type="Pfam" id="PF13592">
    <property type="entry name" value="HTH_33"/>
    <property type="match status" value="1"/>
</dbReference>
<name>A0A8H7Z2E6_AJECA</name>
<proteinExistence type="predicted"/>
<dbReference type="SUPFAM" id="SSF53098">
    <property type="entry name" value="Ribonuclease H-like"/>
    <property type="match status" value="1"/>
</dbReference>
<evidence type="ECO:0000313" key="4">
    <source>
        <dbReference type="Proteomes" id="UP000670092"/>
    </source>
</evidence>
<evidence type="ECO:0008006" key="5">
    <source>
        <dbReference type="Google" id="ProtNLM"/>
    </source>
</evidence>
<dbReference type="PANTHER" id="PTHR46564">
    <property type="entry name" value="TRANSPOSASE"/>
    <property type="match status" value="1"/>
</dbReference>
<dbReference type="Proteomes" id="UP000670092">
    <property type="component" value="Unassembled WGS sequence"/>
</dbReference>
<dbReference type="NCBIfam" id="NF033545">
    <property type="entry name" value="transpos_IS630"/>
    <property type="match status" value="1"/>
</dbReference>
<accession>A0A8H7Z2E6</accession>
<dbReference type="InterPro" id="IPR047655">
    <property type="entry name" value="Transpos_IS630-like"/>
</dbReference>
<dbReference type="InterPro" id="IPR036397">
    <property type="entry name" value="RNaseH_sf"/>
</dbReference>
<feature type="domain" description="Winged helix-turn helix" evidence="2">
    <location>
        <begin position="89"/>
        <end position="133"/>
    </location>
</feature>
<organism evidence="3 4">
    <name type="scientific">Ajellomyces capsulatus</name>
    <name type="common">Darling's disease fungus</name>
    <name type="synonym">Histoplasma capsulatum</name>
    <dbReference type="NCBI Taxonomy" id="5037"/>
    <lineage>
        <taxon>Eukaryota</taxon>
        <taxon>Fungi</taxon>
        <taxon>Dikarya</taxon>
        <taxon>Ascomycota</taxon>
        <taxon>Pezizomycotina</taxon>
        <taxon>Eurotiomycetes</taxon>
        <taxon>Eurotiomycetidae</taxon>
        <taxon>Onygenales</taxon>
        <taxon>Ajellomycetaceae</taxon>
        <taxon>Histoplasma</taxon>
    </lineage>
</organism>
<evidence type="ECO:0000259" key="1">
    <source>
        <dbReference type="Pfam" id="PF13358"/>
    </source>
</evidence>
<feature type="domain" description="Tc1-like transposase DDE" evidence="1">
    <location>
        <begin position="143"/>
        <end position="277"/>
    </location>
</feature>
<dbReference type="AlphaFoldDB" id="A0A8H7Z2E6"/>
<dbReference type="Pfam" id="PF13358">
    <property type="entry name" value="DDE_3"/>
    <property type="match status" value="1"/>
</dbReference>
<dbReference type="VEuPathDB" id="FungiDB:I7I52_00697"/>
<dbReference type="InterPro" id="IPR025959">
    <property type="entry name" value="Winged_HTH_dom"/>
</dbReference>
<gene>
    <name evidence="3" type="ORF">I7I52_00697</name>
</gene>
<evidence type="ECO:0000313" key="3">
    <source>
        <dbReference type="EMBL" id="KAG5302904.1"/>
    </source>
</evidence>
<dbReference type="EMBL" id="JAEVHI010000001">
    <property type="protein sequence ID" value="KAG5302904.1"/>
    <property type="molecule type" value="Genomic_DNA"/>
</dbReference>
<dbReference type="OrthoDB" id="2730708at2759"/>
<reference evidence="3 4" key="1">
    <citation type="submission" date="2021-01" db="EMBL/GenBank/DDBJ databases">
        <title>Chromosome-level genome assembly of a human fungal pathogen reveals clustering of transcriptionally co-regulated genes.</title>
        <authorList>
            <person name="Voorhies M."/>
            <person name="Cohen S."/>
            <person name="Shea T.P."/>
            <person name="Petrus S."/>
            <person name="Munoz J.F."/>
            <person name="Poplawski S."/>
            <person name="Goldman W.E."/>
            <person name="Michael T."/>
            <person name="Cuomo C.A."/>
            <person name="Sil A."/>
            <person name="Beyhan S."/>
        </authorList>
    </citation>
    <scope>NUCLEOTIDE SEQUENCE [LARGE SCALE GENOMIC DNA]</scope>
    <source>
        <strain evidence="3 4">G184AR</strain>
    </source>
</reference>
<protein>
    <recommendedName>
        <fullName evidence="5">Tc1-like transposase DDE domain-containing protein</fullName>
    </recommendedName>
</protein>
<sequence length="317" mass="37311">MPPQLSEFTTNEIVRLLNDGYMPAQIARTIECHLATVYRIQRNIRCFGTARSPRSTWGVKPKITPDILSGLEDFFEAYPTAYRDEAVCFVKDEFDVDIHPRSISRLLKKLNLTRKKVEPVATQRDEELRAEWRIQVTQYQPDQLIFLDESAANERTADRRYGWSSRGFPCRIRRPCKRSRRWSILPAISVNGYLDYDIYQGSYNTERFNEFVRVRILPKCQRGYHYLVMDNCSSHRSQALRDLCREAGIGLLFLPPYSPDYNPIEESFHALKEWIRRYRCQLENQFDGDFEAFLHHAVENFMGEEDARGYFRSAHIG</sequence>